<dbReference type="InterPro" id="IPR001258">
    <property type="entry name" value="NHL_repeat"/>
</dbReference>
<protein>
    <submittedName>
        <fullName evidence="5">Sugar lactone lactonase YvrE</fullName>
    </submittedName>
</protein>
<name>A0ABS4FXS3_9BACL</name>
<evidence type="ECO:0000256" key="2">
    <source>
        <dbReference type="PROSITE-ProRule" id="PRU00504"/>
    </source>
</evidence>
<dbReference type="Pfam" id="PF01436">
    <property type="entry name" value="NHL"/>
    <property type="match status" value="1"/>
</dbReference>
<dbReference type="PANTHER" id="PTHR24104:SF25">
    <property type="entry name" value="PROTEIN LIN-41"/>
    <property type="match status" value="1"/>
</dbReference>
<keyword evidence="6" id="KW-1185">Reference proteome</keyword>
<feature type="repeat" description="NHL" evidence="2">
    <location>
        <begin position="64"/>
        <end position="93"/>
    </location>
</feature>
<evidence type="ECO:0000256" key="3">
    <source>
        <dbReference type="SAM" id="Phobius"/>
    </source>
</evidence>
<dbReference type="InterPro" id="IPR011042">
    <property type="entry name" value="6-blade_b-propeller_TolB-like"/>
</dbReference>
<gene>
    <name evidence="5" type="ORF">J2Z32_004048</name>
</gene>
<reference evidence="5 6" key="1">
    <citation type="submission" date="2021-03" db="EMBL/GenBank/DDBJ databases">
        <title>Genomic Encyclopedia of Type Strains, Phase IV (KMG-IV): sequencing the most valuable type-strain genomes for metagenomic binning, comparative biology and taxonomic classification.</title>
        <authorList>
            <person name="Goeker M."/>
        </authorList>
    </citation>
    <scope>NUCLEOTIDE SEQUENCE [LARGE SCALE GENOMIC DNA]</scope>
    <source>
        <strain evidence="5 6">DSM 14349</strain>
    </source>
</reference>
<evidence type="ECO:0000313" key="6">
    <source>
        <dbReference type="Proteomes" id="UP001519272"/>
    </source>
</evidence>
<dbReference type="Gene3D" id="2.120.10.30">
    <property type="entry name" value="TolB, C-terminal domain"/>
    <property type="match status" value="1"/>
</dbReference>
<accession>A0ABS4FXS3</accession>
<dbReference type="Gene3D" id="1.25.40.10">
    <property type="entry name" value="Tetratricopeptide repeat domain"/>
    <property type="match status" value="1"/>
</dbReference>
<dbReference type="PANTHER" id="PTHR24104">
    <property type="entry name" value="E3 UBIQUITIN-PROTEIN LIGASE NHLRC1-RELATED"/>
    <property type="match status" value="1"/>
</dbReference>
<dbReference type="SUPFAM" id="SSF48452">
    <property type="entry name" value="TPR-like"/>
    <property type="match status" value="1"/>
</dbReference>
<feature type="transmembrane region" description="Helical" evidence="3">
    <location>
        <begin position="444"/>
        <end position="461"/>
    </location>
</feature>
<feature type="repeat" description="NHL" evidence="2">
    <location>
        <begin position="107"/>
        <end position="142"/>
    </location>
</feature>
<dbReference type="SUPFAM" id="SSF63829">
    <property type="entry name" value="Calcium-dependent phosphotriesterase"/>
    <property type="match status" value="1"/>
</dbReference>
<sequence length="479" mass="53499">MKAKVLLLILSAFLLLAGLSTQLAQAAPYEGYTYNYWGESVKSPVAYLPSRAITGDDAGTGAWQSPTDLFVSADGLIYVLDSGNGRIVILNKQWETVREIKSFINEGKDDGFNKPEGLFVTTAGQIYVADTENRRVIELNQDGSFVREIGAPKADVISTTFEYFPRKVIVDKAGRIYVVGRGVYEGLIEFDSDGNFTGFMGTNRVQFDPVELFWKSIATKAQREKMARFIPLEFNNADVDEDGFIYTTTADKKSLSLVKKLNPSGVDVLRVNGEFAPIGDLTKNRSSFIDIDIAGNGVYRALDSVRGRVFTYNEDGNLLYVIGQLGDQLGTFRNPVAIESHDDAIYVLDRDLGWITEFKATRFGRLVGDANRLYSSGKHDEAAKLWKQVLQLDANYEMAYVGIGKSMLRQGEYKEAMTYLKLGNDREYYSKALTKYRREYMREYFGVYISGAIVLLVLLVGGRRVARSRKKGGVQDVVS</sequence>
<dbReference type="Proteomes" id="UP001519272">
    <property type="component" value="Unassembled WGS sequence"/>
</dbReference>
<organism evidence="5 6">
    <name type="scientific">Paenibacillus turicensis</name>
    <dbReference type="NCBI Taxonomy" id="160487"/>
    <lineage>
        <taxon>Bacteria</taxon>
        <taxon>Bacillati</taxon>
        <taxon>Bacillota</taxon>
        <taxon>Bacilli</taxon>
        <taxon>Bacillales</taxon>
        <taxon>Paenibacillaceae</taxon>
        <taxon>Paenibacillus</taxon>
    </lineage>
</organism>
<proteinExistence type="predicted"/>
<dbReference type="PROSITE" id="PS51125">
    <property type="entry name" value="NHL"/>
    <property type="match status" value="2"/>
</dbReference>
<dbReference type="CDD" id="cd05819">
    <property type="entry name" value="NHL"/>
    <property type="match status" value="1"/>
</dbReference>
<dbReference type="EMBL" id="JAGGKG010000025">
    <property type="protein sequence ID" value="MBP1907373.1"/>
    <property type="molecule type" value="Genomic_DNA"/>
</dbReference>
<keyword evidence="3" id="KW-0812">Transmembrane</keyword>
<keyword evidence="4" id="KW-0732">Signal</keyword>
<dbReference type="InterPro" id="IPR011990">
    <property type="entry name" value="TPR-like_helical_dom_sf"/>
</dbReference>
<keyword evidence="3" id="KW-0472">Membrane</keyword>
<dbReference type="InterPro" id="IPR050952">
    <property type="entry name" value="TRIM-NHL_E3_ligases"/>
</dbReference>
<evidence type="ECO:0000256" key="1">
    <source>
        <dbReference type="ARBA" id="ARBA00022737"/>
    </source>
</evidence>
<feature type="chain" id="PRO_5046936909" evidence="4">
    <location>
        <begin position="27"/>
        <end position="479"/>
    </location>
</feature>
<evidence type="ECO:0000313" key="5">
    <source>
        <dbReference type="EMBL" id="MBP1907373.1"/>
    </source>
</evidence>
<feature type="signal peptide" evidence="4">
    <location>
        <begin position="1"/>
        <end position="26"/>
    </location>
</feature>
<dbReference type="RefSeq" id="WP_210090951.1">
    <property type="nucleotide sequence ID" value="NZ_JAGGKG010000025.1"/>
</dbReference>
<keyword evidence="1" id="KW-0677">Repeat</keyword>
<dbReference type="Pfam" id="PF13414">
    <property type="entry name" value="TPR_11"/>
    <property type="match status" value="1"/>
</dbReference>
<comment type="caution">
    <text evidence="5">The sequence shown here is derived from an EMBL/GenBank/DDBJ whole genome shotgun (WGS) entry which is preliminary data.</text>
</comment>
<keyword evidence="3" id="KW-1133">Transmembrane helix</keyword>
<evidence type="ECO:0000256" key="4">
    <source>
        <dbReference type="SAM" id="SignalP"/>
    </source>
</evidence>